<accession>A0A9Q3JKW3</accession>
<evidence type="ECO:0008006" key="3">
    <source>
        <dbReference type="Google" id="ProtNLM"/>
    </source>
</evidence>
<proteinExistence type="predicted"/>
<dbReference type="Gene3D" id="3.80.10.10">
    <property type="entry name" value="Ribonuclease Inhibitor"/>
    <property type="match status" value="1"/>
</dbReference>
<name>A0A9Q3JKW3_9BASI</name>
<organism evidence="1 2">
    <name type="scientific">Austropuccinia psidii MF-1</name>
    <dbReference type="NCBI Taxonomy" id="1389203"/>
    <lineage>
        <taxon>Eukaryota</taxon>
        <taxon>Fungi</taxon>
        <taxon>Dikarya</taxon>
        <taxon>Basidiomycota</taxon>
        <taxon>Pucciniomycotina</taxon>
        <taxon>Pucciniomycetes</taxon>
        <taxon>Pucciniales</taxon>
        <taxon>Sphaerophragmiaceae</taxon>
        <taxon>Austropuccinia</taxon>
    </lineage>
</organism>
<dbReference type="OrthoDB" id="2496293at2759"/>
<dbReference type="SUPFAM" id="SSF52047">
    <property type="entry name" value="RNI-like"/>
    <property type="match status" value="1"/>
</dbReference>
<evidence type="ECO:0000313" key="2">
    <source>
        <dbReference type="Proteomes" id="UP000765509"/>
    </source>
</evidence>
<keyword evidence="2" id="KW-1185">Reference proteome</keyword>
<dbReference type="InterPro" id="IPR032675">
    <property type="entry name" value="LRR_dom_sf"/>
</dbReference>
<dbReference type="Proteomes" id="UP000765509">
    <property type="component" value="Unassembled WGS sequence"/>
</dbReference>
<evidence type="ECO:0000313" key="1">
    <source>
        <dbReference type="EMBL" id="MBW0563956.1"/>
    </source>
</evidence>
<dbReference type="AlphaFoldDB" id="A0A9Q3JKW3"/>
<sequence>MNLQRLPEELMLQILEDVEHEIPVRLDEPQCPYYWCMSSSVLSPAWRKRRRKQRLAWSQSVPPLCQINSYFRQFMRRRLKAFDTPPTLRSFDSTRSSHTRSAALSANAFFHHKSLIIFLEDRIPYGTWRLIGSKSHIWESLTFDFSLGTSYVAPGIHKLHMPTLPNLRSFTLRSTGTQHWVDHQVLRNLVKSSPKLIHLTIFHLQGTSPVANSEPKPICSLKSLSIRRFRDCNQDTVGYLISNSHQSLRALTIVLDGAEWWTDLSLRYYRGIRATELQAALAPCVELRTLRFADRTARSVDYNNLHLRELDPEFGPLGYILDDMVNNLRRLKKLHIWGAIFSMKLFDNLQISGCRLKVLSIQGYPKFPVLDFLEHLRENPALGRLRLLQLGANMIHPEHARGLSFLCDEWNIEFRTLV</sequence>
<dbReference type="EMBL" id="AVOT02075068">
    <property type="protein sequence ID" value="MBW0563956.1"/>
    <property type="molecule type" value="Genomic_DNA"/>
</dbReference>
<gene>
    <name evidence="1" type="ORF">O181_103671</name>
</gene>
<comment type="caution">
    <text evidence="1">The sequence shown here is derived from an EMBL/GenBank/DDBJ whole genome shotgun (WGS) entry which is preliminary data.</text>
</comment>
<reference evidence="1" key="1">
    <citation type="submission" date="2021-03" db="EMBL/GenBank/DDBJ databases">
        <title>Draft genome sequence of rust myrtle Austropuccinia psidii MF-1, a brazilian biotype.</title>
        <authorList>
            <person name="Quecine M.C."/>
            <person name="Pachon D.M.R."/>
            <person name="Bonatelli M.L."/>
            <person name="Correr F.H."/>
            <person name="Franceschini L.M."/>
            <person name="Leite T.F."/>
            <person name="Margarido G.R.A."/>
            <person name="Almeida C.A."/>
            <person name="Ferrarezi J.A."/>
            <person name="Labate C.A."/>
        </authorList>
    </citation>
    <scope>NUCLEOTIDE SEQUENCE</scope>
    <source>
        <strain evidence="1">MF-1</strain>
    </source>
</reference>
<protein>
    <recommendedName>
        <fullName evidence="3">F-box domain-containing protein</fullName>
    </recommendedName>
</protein>